<feature type="signal peptide" evidence="1">
    <location>
        <begin position="1"/>
        <end position="19"/>
    </location>
</feature>
<proteinExistence type="predicted"/>
<dbReference type="AlphaFoldDB" id="A0A1I3LNE3"/>
<dbReference type="Proteomes" id="UP000199110">
    <property type="component" value="Unassembled WGS sequence"/>
</dbReference>
<evidence type="ECO:0000313" key="3">
    <source>
        <dbReference type="Proteomes" id="UP000199110"/>
    </source>
</evidence>
<gene>
    <name evidence="2" type="ORF">SAMN04488095_1586</name>
</gene>
<feature type="chain" id="PRO_5011727643" evidence="1">
    <location>
        <begin position="20"/>
        <end position="157"/>
    </location>
</feature>
<evidence type="ECO:0000313" key="2">
    <source>
        <dbReference type="EMBL" id="SFI86278.1"/>
    </source>
</evidence>
<keyword evidence="3" id="KW-1185">Reference proteome</keyword>
<organism evidence="2 3">
    <name type="scientific">Jannaschia pohangensis</name>
    <dbReference type="NCBI Taxonomy" id="390807"/>
    <lineage>
        <taxon>Bacteria</taxon>
        <taxon>Pseudomonadati</taxon>
        <taxon>Pseudomonadota</taxon>
        <taxon>Alphaproteobacteria</taxon>
        <taxon>Rhodobacterales</taxon>
        <taxon>Roseobacteraceae</taxon>
        <taxon>Jannaschia</taxon>
    </lineage>
</organism>
<sequence length="157" mass="16849">MTRFGIIAAATLTATSAFAYTGVSPTIVAEVEQVLETEYSDYTIEQLNDQQVIEIYLASTSTDDGSTKRNRIEAVLADESPMSAAVETRRAAAVEGDFMVYEGENSIVTSVQNFLTSEGFEVDASTLTDAQVAELYFLATSSNGSTDAQDIEAILSM</sequence>
<protein>
    <submittedName>
        <fullName evidence="2">Uncharacterized protein</fullName>
    </submittedName>
</protein>
<evidence type="ECO:0000256" key="1">
    <source>
        <dbReference type="SAM" id="SignalP"/>
    </source>
</evidence>
<reference evidence="2 3" key="1">
    <citation type="submission" date="2016-10" db="EMBL/GenBank/DDBJ databases">
        <authorList>
            <person name="de Groot N.N."/>
        </authorList>
    </citation>
    <scope>NUCLEOTIDE SEQUENCE [LARGE SCALE GENOMIC DNA]</scope>
    <source>
        <strain evidence="2 3">DSM 19073</strain>
    </source>
</reference>
<accession>A0A1I3LNE3</accession>
<keyword evidence="1" id="KW-0732">Signal</keyword>
<dbReference type="OrthoDB" id="7659317at2"/>
<dbReference type="EMBL" id="FORA01000002">
    <property type="protein sequence ID" value="SFI86278.1"/>
    <property type="molecule type" value="Genomic_DNA"/>
</dbReference>
<dbReference type="RefSeq" id="WP_092779069.1">
    <property type="nucleotide sequence ID" value="NZ_FORA01000002.1"/>
</dbReference>
<name>A0A1I3LNE3_9RHOB</name>